<proteinExistence type="predicted"/>
<reference evidence="2" key="2">
    <citation type="journal article" date="2015" name="Data Brief">
        <title>Shoot transcriptome of the giant reed, Arundo donax.</title>
        <authorList>
            <person name="Barrero R.A."/>
            <person name="Guerrero F.D."/>
            <person name="Moolhuijzen P."/>
            <person name="Goolsby J.A."/>
            <person name="Tidwell J."/>
            <person name="Bellgard S.E."/>
            <person name="Bellgard M.I."/>
        </authorList>
    </citation>
    <scope>NUCLEOTIDE SEQUENCE</scope>
    <source>
        <tissue evidence="2">Shoot tissue taken approximately 20 cm above the soil surface</tissue>
    </source>
</reference>
<evidence type="ECO:0000256" key="1">
    <source>
        <dbReference type="SAM" id="MobiDB-lite"/>
    </source>
</evidence>
<reference evidence="2" key="1">
    <citation type="submission" date="2014-09" db="EMBL/GenBank/DDBJ databases">
        <authorList>
            <person name="Magalhaes I.L.F."/>
            <person name="Oliveira U."/>
            <person name="Santos F.R."/>
            <person name="Vidigal T.H.D.A."/>
            <person name="Brescovit A.D."/>
            <person name="Santos A.J."/>
        </authorList>
    </citation>
    <scope>NUCLEOTIDE SEQUENCE</scope>
    <source>
        <tissue evidence="2">Shoot tissue taken approximately 20 cm above the soil surface</tissue>
    </source>
</reference>
<name>A0A0A8XTR8_ARUDO</name>
<accession>A0A0A8XTR8</accession>
<organism evidence="2">
    <name type="scientific">Arundo donax</name>
    <name type="common">Giant reed</name>
    <name type="synonym">Donax arundinaceus</name>
    <dbReference type="NCBI Taxonomy" id="35708"/>
    <lineage>
        <taxon>Eukaryota</taxon>
        <taxon>Viridiplantae</taxon>
        <taxon>Streptophyta</taxon>
        <taxon>Embryophyta</taxon>
        <taxon>Tracheophyta</taxon>
        <taxon>Spermatophyta</taxon>
        <taxon>Magnoliopsida</taxon>
        <taxon>Liliopsida</taxon>
        <taxon>Poales</taxon>
        <taxon>Poaceae</taxon>
        <taxon>PACMAD clade</taxon>
        <taxon>Arundinoideae</taxon>
        <taxon>Arundineae</taxon>
        <taxon>Arundo</taxon>
    </lineage>
</organism>
<evidence type="ECO:0000313" key="2">
    <source>
        <dbReference type="EMBL" id="JAD17394.1"/>
    </source>
</evidence>
<sequence>MPVTPTSGRRAAGERGDQSEASGMGSARSCVRASAMGRG</sequence>
<dbReference type="AlphaFoldDB" id="A0A0A8XTR8"/>
<protein>
    <submittedName>
        <fullName evidence="2">Uncharacterized protein</fullName>
    </submittedName>
</protein>
<dbReference type="EMBL" id="GBRH01280501">
    <property type="protein sequence ID" value="JAD17394.1"/>
    <property type="molecule type" value="Transcribed_RNA"/>
</dbReference>
<feature type="region of interest" description="Disordered" evidence="1">
    <location>
        <begin position="1"/>
        <end position="39"/>
    </location>
</feature>